<evidence type="ECO:0000259" key="1">
    <source>
        <dbReference type="Pfam" id="PF07748"/>
    </source>
</evidence>
<dbReference type="InterPro" id="IPR011013">
    <property type="entry name" value="Gal_mutarotase_sf_dom"/>
</dbReference>
<keyword evidence="3" id="KW-1185">Reference proteome</keyword>
<evidence type="ECO:0000313" key="3">
    <source>
        <dbReference type="Proteomes" id="UP001217089"/>
    </source>
</evidence>
<dbReference type="Gene3D" id="2.70.98.30">
    <property type="entry name" value="Golgi alpha-mannosidase II, domain 4"/>
    <property type="match status" value="1"/>
</dbReference>
<protein>
    <recommendedName>
        <fullName evidence="1">Glycosyl hydrolase family 38 C-terminal domain-containing protein</fullName>
    </recommendedName>
</protein>
<dbReference type="InterPro" id="IPR050843">
    <property type="entry name" value="Glycosyl_Hydrlase_38"/>
</dbReference>
<proteinExistence type="predicted"/>
<organism evidence="2 3">
    <name type="scientific">Tegillarca granosa</name>
    <name type="common">Malaysian cockle</name>
    <name type="synonym">Anadara granosa</name>
    <dbReference type="NCBI Taxonomy" id="220873"/>
    <lineage>
        <taxon>Eukaryota</taxon>
        <taxon>Metazoa</taxon>
        <taxon>Spiralia</taxon>
        <taxon>Lophotrochozoa</taxon>
        <taxon>Mollusca</taxon>
        <taxon>Bivalvia</taxon>
        <taxon>Autobranchia</taxon>
        <taxon>Pteriomorphia</taxon>
        <taxon>Arcoida</taxon>
        <taxon>Arcoidea</taxon>
        <taxon>Arcidae</taxon>
        <taxon>Tegillarca</taxon>
    </lineage>
</organism>
<evidence type="ECO:0000313" key="2">
    <source>
        <dbReference type="EMBL" id="KAJ8313402.1"/>
    </source>
</evidence>
<sequence length="118" mass="13778">MFVMICQIYSMAATDSVCIEIHDIHMQKHKTLSKLPLQANYYPMPAMAYIEDEKTRFSVLTAQSLGVSSLEKGVIEVMLDRRLNQDDGRGLRQGLRDNKLTPNRFFFLFEKRTNQREF</sequence>
<name>A0ABQ9F7Q7_TEGGR</name>
<dbReference type="EMBL" id="JARBDR010000367">
    <property type="protein sequence ID" value="KAJ8313402.1"/>
    <property type="molecule type" value="Genomic_DNA"/>
</dbReference>
<feature type="domain" description="Glycosyl hydrolase family 38 C-terminal" evidence="1">
    <location>
        <begin position="36"/>
        <end position="89"/>
    </location>
</feature>
<dbReference type="Proteomes" id="UP001217089">
    <property type="component" value="Unassembled WGS sequence"/>
</dbReference>
<reference evidence="2 3" key="1">
    <citation type="submission" date="2022-12" db="EMBL/GenBank/DDBJ databases">
        <title>Chromosome-level genome of Tegillarca granosa.</title>
        <authorList>
            <person name="Kim J."/>
        </authorList>
    </citation>
    <scope>NUCLEOTIDE SEQUENCE [LARGE SCALE GENOMIC DNA]</scope>
    <source>
        <strain evidence="2">Teg-2019</strain>
        <tissue evidence="2">Adductor muscle</tissue>
    </source>
</reference>
<dbReference type="PANTHER" id="PTHR11607">
    <property type="entry name" value="ALPHA-MANNOSIDASE"/>
    <property type="match status" value="1"/>
</dbReference>
<dbReference type="InterPro" id="IPR011682">
    <property type="entry name" value="Glyco_hydro_38_C"/>
</dbReference>
<comment type="caution">
    <text evidence="2">The sequence shown here is derived from an EMBL/GenBank/DDBJ whole genome shotgun (WGS) entry which is preliminary data.</text>
</comment>
<gene>
    <name evidence="2" type="ORF">KUTeg_009030</name>
</gene>
<dbReference type="SUPFAM" id="SSF74650">
    <property type="entry name" value="Galactose mutarotase-like"/>
    <property type="match status" value="1"/>
</dbReference>
<dbReference type="PANTHER" id="PTHR11607:SF3">
    <property type="entry name" value="LYSOSOMAL ALPHA-MANNOSIDASE"/>
    <property type="match status" value="1"/>
</dbReference>
<dbReference type="Pfam" id="PF07748">
    <property type="entry name" value="Glyco_hydro_38C"/>
    <property type="match status" value="1"/>
</dbReference>
<accession>A0ABQ9F7Q7</accession>